<accession>C5TCL6</accession>
<name>C5TCL6_ACIDE</name>
<dbReference type="Proteomes" id="UP000003856">
    <property type="component" value="Unassembled WGS sequence"/>
</dbReference>
<dbReference type="EMBL" id="ACQT01000479">
    <property type="protein sequence ID" value="EER57781.1"/>
    <property type="molecule type" value="Genomic_DNA"/>
</dbReference>
<sequence length="76" mass="8388">MAFVRVGTLDQPDHLPPDIHIYTASRQPWLALPPGTPAVAADYDREAFWPPASLARRQALLPRINAYRAAWGLAPA</sequence>
<dbReference type="SUPFAM" id="SSF51316">
    <property type="entry name" value="Mss4-like"/>
    <property type="match status" value="1"/>
</dbReference>
<protein>
    <submittedName>
        <fullName evidence="1">Glutathione-dependent formaldehyde-activating, GFA</fullName>
    </submittedName>
</protein>
<evidence type="ECO:0000313" key="1">
    <source>
        <dbReference type="EMBL" id="EER57781.1"/>
    </source>
</evidence>
<keyword evidence="2" id="KW-1185">Reference proteome</keyword>
<dbReference type="AlphaFoldDB" id="C5TCL6"/>
<dbReference type="InterPro" id="IPR011057">
    <property type="entry name" value="Mss4-like_sf"/>
</dbReference>
<dbReference type="PATRIC" id="fig|573060.9.peg.260"/>
<gene>
    <name evidence="1" type="ORF">AcdelDRAFT_4647</name>
</gene>
<organism evidence="1 2">
    <name type="scientific">Acidovorax delafieldii 2AN</name>
    <dbReference type="NCBI Taxonomy" id="573060"/>
    <lineage>
        <taxon>Bacteria</taxon>
        <taxon>Pseudomonadati</taxon>
        <taxon>Pseudomonadota</taxon>
        <taxon>Betaproteobacteria</taxon>
        <taxon>Burkholderiales</taxon>
        <taxon>Comamonadaceae</taxon>
        <taxon>Acidovorax</taxon>
    </lineage>
</organism>
<comment type="caution">
    <text evidence="1">The sequence shown here is derived from an EMBL/GenBank/DDBJ whole genome shotgun (WGS) entry which is preliminary data.</text>
</comment>
<proteinExistence type="predicted"/>
<reference evidence="1 2" key="1">
    <citation type="submission" date="2009-05" db="EMBL/GenBank/DDBJ databases">
        <title>The draft genome of Acidovorax delafieldii 2AN.</title>
        <authorList>
            <consortium name="US DOE Joint Genome Institute (JGI-PGF)"/>
            <person name="Lucas S."/>
            <person name="Copeland A."/>
            <person name="Lapidus A."/>
            <person name="Glavina del Rio T."/>
            <person name="Tice H."/>
            <person name="Bruce D."/>
            <person name="Goodwin L."/>
            <person name="Pitluck S."/>
            <person name="Larimer F."/>
            <person name="Land M.L."/>
            <person name="Hauser L."/>
            <person name="Shelobolina E.S."/>
            <person name="Picardal F."/>
            <person name="Roden E."/>
            <person name="Emerson D."/>
        </authorList>
    </citation>
    <scope>NUCLEOTIDE SEQUENCE [LARGE SCALE GENOMIC DNA]</scope>
    <source>
        <strain evidence="1 2">2AN</strain>
    </source>
</reference>
<evidence type="ECO:0000313" key="2">
    <source>
        <dbReference type="Proteomes" id="UP000003856"/>
    </source>
</evidence>